<dbReference type="PROSITE" id="PS00868">
    <property type="entry name" value="CYS_MET_METAB_PP"/>
    <property type="match status" value="1"/>
</dbReference>
<comment type="similarity">
    <text evidence="2 9">Belongs to the trans-sulfuration enzymes family.</text>
</comment>
<comment type="cofactor">
    <cofactor evidence="1 9">
        <name>pyridoxal 5'-phosphate</name>
        <dbReference type="ChEBI" id="CHEBI:597326"/>
    </cofactor>
</comment>
<keyword evidence="3 8" id="KW-0663">Pyridoxal phosphate</keyword>
<sequence length="422" mass="45675">MGRAPRNRKAEQRLMPDDLSPQHSKTGHANTGAHFATRMSHGGRPGSRVHGFVNPPVHRGSTVLYPSCEERGTLNARSLEQVMTYGTAGGPTHFALENMIAEIEGGSRALIVGTGLAACTLPLMAYLKAGEHCLMPDSVYGPSRRIAEGLLKRFGIETTYYDPKLDGAGLEALMRPNTRVVFAESPGSHTFEMQDIPALAEVAHAHGAKLIMDNTWGIHHFQPFTKGVDVSVQALTKYVGGHSDVLLGSVTVNTPEDWAIIAGAAREIGHYASPDDCWLALRGLRTLAVRLKAQEAAGLAVARWFESRPEVLRVMHPALPSHPQHALWKRDFTGACSLFGVVFDPRYTVKQIDAAVDGLKLFGIGASWGGYESLALPTTNYITRTATRVDVLEGPTVRFHIGLEDPADLIADLEAALDGLPR</sequence>
<dbReference type="PANTHER" id="PTHR43500:SF1">
    <property type="entry name" value="CYSTATHIONINE BETA-LYASE-RELATED"/>
    <property type="match status" value="1"/>
</dbReference>
<reference evidence="11 12" key="1">
    <citation type="journal article" date="2015" name="Int. J. Syst. Evol. Microbiol.">
        <title>Roseomonas oryzae sp. nov., isolated from paddy rhizosphere soil.</title>
        <authorList>
            <person name="Ramaprasad E.V."/>
            <person name="Sasikala Ch."/>
            <person name="Ramana Ch.V."/>
        </authorList>
    </citation>
    <scope>NUCLEOTIDE SEQUENCE [LARGE SCALE GENOMIC DNA]</scope>
    <source>
        <strain evidence="11 12">KCTC 42542</strain>
    </source>
</reference>
<evidence type="ECO:0000256" key="2">
    <source>
        <dbReference type="ARBA" id="ARBA00009077"/>
    </source>
</evidence>
<dbReference type="Gene3D" id="3.40.640.10">
    <property type="entry name" value="Type I PLP-dependent aspartate aminotransferase-like (Major domain)"/>
    <property type="match status" value="1"/>
</dbReference>
<keyword evidence="12" id="KW-1185">Reference proteome</keyword>
<organism evidence="11 12">
    <name type="scientific">Teichococcus oryzae</name>
    <dbReference type="NCBI Taxonomy" id="1608942"/>
    <lineage>
        <taxon>Bacteria</taxon>
        <taxon>Pseudomonadati</taxon>
        <taxon>Pseudomonadota</taxon>
        <taxon>Alphaproteobacteria</taxon>
        <taxon>Acetobacterales</taxon>
        <taxon>Roseomonadaceae</taxon>
        <taxon>Roseomonas</taxon>
    </lineage>
</organism>
<evidence type="ECO:0000256" key="6">
    <source>
        <dbReference type="ARBA" id="ARBA00047517"/>
    </source>
</evidence>
<comment type="caution">
    <text evidence="11">The sequence shown here is derived from an EMBL/GenBank/DDBJ whole genome shotgun (WGS) entry which is preliminary data.</text>
</comment>
<comment type="pathway">
    <text evidence="5">Amino-acid biosynthesis; L-methionine biosynthesis via de novo pathway; L-homocysteine from L-cystathionine: step 1/1.</text>
</comment>
<dbReference type="InterPro" id="IPR000277">
    <property type="entry name" value="Cys/Met-Metab_PyrdxlP-dep_enz"/>
</dbReference>
<dbReference type="NCBIfam" id="TIGR01324">
    <property type="entry name" value="cysta_beta_ly_B"/>
    <property type="match status" value="1"/>
</dbReference>
<name>A0A5B2TCT2_9PROT</name>
<evidence type="ECO:0000256" key="5">
    <source>
        <dbReference type="ARBA" id="ARBA00046315"/>
    </source>
</evidence>
<dbReference type="OrthoDB" id="9805807at2"/>
<dbReference type="EMBL" id="VUKA01000014">
    <property type="protein sequence ID" value="KAA2211885.1"/>
    <property type="molecule type" value="Genomic_DNA"/>
</dbReference>
<proteinExistence type="inferred from homology"/>
<evidence type="ECO:0000256" key="9">
    <source>
        <dbReference type="RuleBase" id="RU362118"/>
    </source>
</evidence>
<evidence type="ECO:0000256" key="1">
    <source>
        <dbReference type="ARBA" id="ARBA00001933"/>
    </source>
</evidence>
<dbReference type="Pfam" id="PF01053">
    <property type="entry name" value="Cys_Met_Meta_PP"/>
    <property type="match status" value="1"/>
</dbReference>
<dbReference type="PIRSF" id="PIRSF001434">
    <property type="entry name" value="CGS"/>
    <property type="match status" value="1"/>
</dbReference>
<accession>A0A5B2TCT2</accession>
<dbReference type="InterPro" id="IPR054542">
    <property type="entry name" value="Cys_met_metab_PP"/>
</dbReference>
<dbReference type="AlphaFoldDB" id="A0A5B2TCT2"/>
<dbReference type="GO" id="GO:0019346">
    <property type="term" value="P:transsulfuration"/>
    <property type="evidence" value="ECO:0007669"/>
    <property type="project" value="InterPro"/>
</dbReference>
<dbReference type="InterPro" id="IPR015424">
    <property type="entry name" value="PyrdxlP-dep_Trfase"/>
</dbReference>
<dbReference type="Proteomes" id="UP000322110">
    <property type="component" value="Unassembled WGS sequence"/>
</dbReference>
<dbReference type="InterPro" id="IPR015422">
    <property type="entry name" value="PyrdxlP-dep_Trfase_small"/>
</dbReference>
<protein>
    <submittedName>
        <fullName evidence="11">Cystathionine beta-lyase</fullName>
        <ecNumber evidence="11">4.4.1.8</ecNumber>
    </submittedName>
</protein>
<dbReference type="GO" id="GO:0030170">
    <property type="term" value="F:pyridoxal phosphate binding"/>
    <property type="evidence" value="ECO:0007669"/>
    <property type="project" value="InterPro"/>
</dbReference>
<keyword evidence="4 11" id="KW-0456">Lyase</keyword>
<evidence type="ECO:0000256" key="10">
    <source>
        <dbReference type="SAM" id="MobiDB-lite"/>
    </source>
</evidence>
<evidence type="ECO:0000313" key="11">
    <source>
        <dbReference type="EMBL" id="KAA2211885.1"/>
    </source>
</evidence>
<gene>
    <name evidence="11" type="primary">metC</name>
    <name evidence="11" type="ORF">F0Q34_17885</name>
</gene>
<evidence type="ECO:0000313" key="12">
    <source>
        <dbReference type="Proteomes" id="UP000322110"/>
    </source>
</evidence>
<dbReference type="EC" id="4.4.1.8" evidence="11"/>
<dbReference type="GO" id="GO:0047804">
    <property type="term" value="F:cysteine-S-conjugate beta-lyase activity"/>
    <property type="evidence" value="ECO:0007669"/>
    <property type="project" value="UniProtKB-EC"/>
</dbReference>
<dbReference type="SUPFAM" id="SSF53383">
    <property type="entry name" value="PLP-dependent transferases"/>
    <property type="match status" value="1"/>
</dbReference>
<feature type="region of interest" description="Disordered" evidence="10">
    <location>
        <begin position="1"/>
        <end position="55"/>
    </location>
</feature>
<dbReference type="InterPro" id="IPR015421">
    <property type="entry name" value="PyrdxlP-dep_Trfase_major"/>
</dbReference>
<comment type="catalytic activity">
    <reaction evidence="6">
        <text>L,L-cystathionine + H2O = L-homocysteine + pyruvate + NH4(+)</text>
        <dbReference type="Rhea" id="RHEA:13965"/>
        <dbReference type="ChEBI" id="CHEBI:15361"/>
        <dbReference type="ChEBI" id="CHEBI:15377"/>
        <dbReference type="ChEBI" id="CHEBI:28938"/>
        <dbReference type="ChEBI" id="CHEBI:58161"/>
        <dbReference type="ChEBI" id="CHEBI:58199"/>
    </reaction>
</comment>
<evidence type="ECO:0000256" key="3">
    <source>
        <dbReference type="ARBA" id="ARBA00022898"/>
    </source>
</evidence>
<evidence type="ECO:0000256" key="8">
    <source>
        <dbReference type="PIRSR" id="PIRSR001434-2"/>
    </source>
</evidence>
<comment type="catalytic activity">
    <reaction evidence="7">
        <text>an S-substituted L-cysteine + H2O = a thiol + pyruvate + NH4(+)</text>
        <dbReference type="Rhea" id="RHEA:18121"/>
        <dbReference type="ChEBI" id="CHEBI:15361"/>
        <dbReference type="ChEBI" id="CHEBI:15377"/>
        <dbReference type="ChEBI" id="CHEBI:28938"/>
        <dbReference type="ChEBI" id="CHEBI:29256"/>
        <dbReference type="ChEBI" id="CHEBI:58717"/>
        <dbReference type="EC" id="4.4.1.13"/>
    </reaction>
</comment>
<dbReference type="PANTHER" id="PTHR43500">
    <property type="entry name" value="CYSTATHIONINE BETA-LYASE-RELATED"/>
    <property type="match status" value="1"/>
</dbReference>
<dbReference type="FunFam" id="3.40.640.10:FF:000046">
    <property type="entry name" value="Cystathionine gamma-lyase"/>
    <property type="match status" value="1"/>
</dbReference>
<evidence type="ECO:0000256" key="7">
    <source>
        <dbReference type="ARBA" id="ARBA00047625"/>
    </source>
</evidence>
<dbReference type="Gene3D" id="3.90.1150.10">
    <property type="entry name" value="Aspartate Aminotransferase, domain 1"/>
    <property type="match status" value="1"/>
</dbReference>
<evidence type="ECO:0000256" key="4">
    <source>
        <dbReference type="ARBA" id="ARBA00023239"/>
    </source>
</evidence>
<feature type="modified residue" description="N6-(pyridoxal phosphate)lysine" evidence="8">
    <location>
        <position position="237"/>
    </location>
</feature>
<dbReference type="GO" id="GO:0019450">
    <property type="term" value="P:L-cysteine catabolic process to pyruvate"/>
    <property type="evidence" value="ECO:0007669"/>
    <property type="project" value="TreeGrafter"/>
</dbReference>
<dbReference type="InterPro" id="IPR006233">
    <property type="entry name" value="Cys_b_lyase_bac"/>
</dbReference>